<dbReference type="PANTHER" id="PTHR42912:SF80">
    <property type="entry name" value="METHYLTRANSFERASE DOMAIN-CONTAINING PROTEIN"/>
    <property type="match status" value="1"/>
</dbReference>
<dbReference type="PANTHER" id="PTHR42912">
    <property type="entry name" value="METHYLTRANSFERASE"/>
    <property type="match status" value="1"/>
</dbReference>
<dbReference type="SUPFAM" id="SSF53335">
    <property type="entry name" value="S-adenosyl-L-methionine-dependent methyltransferases"/>
    <property type="match status" value="1"/>
</dbReference>
<dbReference type="EMBL" id="DRTM01000117">
    <property type="protein sequence ID" value="HHE75811.1"/>
    <property type="molecule type" value="Genomic_DNA"/>
</dbReference>
<comment type="caution">
    <text evidence="2">The sequence shown here is derived from an EMBL/GenBank/DDBJ whole genome shotgun (WGS) entry which is preliminary data.</text>
</comment>
<keyword evidence="2" id="KW-0808">Transferase</keyword>
<dbReference type="InterPro" id="IPR050508">
    <property type="entry name" value="Methyltransf_Superfamily"/>
</dbReference>
<reference evidence="2" key="1">
    <citation type="journal article" date="2020" name="mSystems">
        <title>Genome- and Community-Level Interaction Insights into Carbon Utilization and Element Cycling Functions of Hydrothermarchaeota in Hydrothermal Sediment.</title>
        <authorList>
            <person name="Zhou Z."/>
            <person name="Liu Y."/>
            <person name="Xu W."/>
            <person name="Pan J."/>
            <person name="Luo Z.H."/>
            <person name="Li M."/>
        </authorList>
    </citation>
    <scope>NUCLEOTIDE SEQUENCE [LARGE SCALE GENOMIC DNA]</scope>
    <source>
        <strain evidence="2">HyVt-85</strain>
    </source>
</reference>
<dbReference type="Gene3D" id="3.40.50.150">
    <property type="entry name" value="Vaccinia Virus protein VP39"/>
    <property type="match status" value="1"/>
</dbReference>
<sequence>MFDPAEYDSWYERNRDIYEAELKALEDVVKKYPSPKLEIGVGTGRFASRLGVEYGIDPDERMLEYAAKRGVKTIQGVGEELPFSNDNFYAVLIITTLPFFHDAKKVVKETHRVLKDNGALILGFIPRDSFFGRKYVEYGKKGDKRFRDTHFYTMEEVDSLLEDYFYITRVRSTLLGDEISLEILEGYVPGASFVVIEGLKIPR</sequence>
<dbReference type="AlphaFoldDB" id="A0A7J3TA50"/>
<organism evidence="2">
    <name type="scientific">Candidatus Aciduliprofundum boonei</name>
    <dbReference type="NCBI Taxonomy" id="379547"/>
    <lineage>
        <taxon>Archaea</taxon>
        <taxon>Methanobacteriati</taxon>
        <taxon>Thermoplasmatota</taxon>
        <taxon>DHVE2 group</taxon>
        <taxon>Candidatus Aciduliprofundum</taxon>
    </lineage>
</organism>
<dbReference type="InterPro" id="IPR029063">
    <property type="entry name" value="SAM-dependent_MTases_sf"/>
</dbReference>
<dbReference type="InterPro" id="IPR013216">
    <property type="entry name" value="Methyltransf_11"/>
</dbReference>
<protein>
    <submittedName>
        <fullName evidence="2">Class I SAM-dependent methyltransferase</fullName>
    </submittedName>
</protein>
<evidence type="ECO:0000313" key="2">
    <source>
        <dbReference type="EMBL" id="HHE75811.1"/>
    </source>
</evidence>
<dbReference type="GO" id="GO:0032259">
    <property type="term" value="P:methylation"/>
    <property type="evidence" value="ECO:0007669"/>
    <property type="project" value="UniProtKB-KW"/>
</dbReference>
<name>A0A7J3TA50_9ARCH</name>
<gene>
    <name evidence="2" type="ORF">ENL31_01620</name>
</gene>
<dbReference type="Pfam" id="PF08241">
    <property type="entry name" value="Methyltransf_11"/>
    <property type="match status" value="1"/>
</dbReference>
<dbReference type="CDD" id="cd02440">
    <property type="entry name" value="AdoMet_MTases"/>
    <property type="match status" value="1"/>
</dbReference>
<dbReference type="GO" id="GO:0008757">
    <property type="term" value="F:S-adenosylmethionine-dependent methyltransferase activity"/>
    <property type="evidence" value="ECO:0007669"/>
    <property type="project" value="InterPro"/>
</dbReference>
<dbReference type="Proteomes" id="UP000886130">
    <property type="component" value="Unassembled WGS sequence"/>
</dbReference>
<evidence type="ECO:0000259" key="1">
    <source>
        <dbReference type="Pfam" id="PF08241"/>
    </source>
</evidence>
<keyword evidence="2" id="KW-0489">Methyltransferase</keyword>
<accession>A0A7J3TA50</accession>
<proteinExistence type="predicted"/>
<feature type="domain" description="Methyltransferase type 11" evidence="1">
    <location>
        <begin position="37"/>
        <end position="122"/>
    </location>
</feature>